<dbReference type="Pfam" id="PF10516">
    <property type="entry name" value="SHNi-TPR"/>
    <property type="match status" value="1"/>
</dbReference>
<organism evidence="9 10">
    <name type="scientific">Eleusine coracana subsp. coracana</name>
    <dbReference type="NCBI Taxonomy" id="191504"/>
    <lineage>
        <taxon>Eukaryota</taxon>
        <taxon>Viridiplantae</taxon>
        <taxon>Streptophyta</taxon>
        <taxon>Embryophyta</taxon>
        <taxon>Tracheophyta</taxon>
        <taxon>Spermatophyta</taxon>
        <taxon>Magnoliopsida</taxon>
        <taxon>Liliopsida</taxon>
        <taxon>Poales</taxon>
        <taxon>Poaceae</taxon>
        <taxon>PACMAD clade</taxon>
        <taxon>Chloridoideae</taxon>
        <taxon>Cynodonteae</taxon>
        <taxon>Eleusininae</taxon>
        <taxon>Eleusine</taxon>
    </lineage>
</organism>
<dbReference type="InterPro" id="IPR019544">
    <property type="entry name" value="Tetratricopeptide_SHNi-TPR_dom"/>
</dbReference>
<feature type="compositionally biased region" description="Polar residues" evidence="7">
    <location>
        <begin position="136"/>
        <end position="153"/>
    </location>
</feature>
<feature type="region of interest" description="Disordered" evidence="7">
    <location>
        <begin position="120"/>
        <end position="196"/>
    </location>
</feature>
<reference evidence="9" key="1">
    <citation type="journal article" date="2018" name="DNA Res.">
        <title>Multiple hybrid de novo genome assembly of finger millet, an orphan allotetraploid crop.</title>
        <authorList>
            <person name="Hatakeyama M."/>
            <person name="Aluri S."/>
            <person name="Balachadran M.T."/>
            <person name="Sivarajan S.R."/>
            <person name="Patrignani A."/>
            <person name="Gruter S."/>
            <person name="Poveda L."/>
            <person name="Shimizu-Inatsugi R."/>
            <person name="Baeten J."/>
            <person name="Francoijs K.J."/>
            <person name="Nataraja K.N."/>
            <person name="Reddy Y.A.N."/>
            <person name="Phadnis S."/>
            <person name="Ravikumar R.L."/>
            <person name="Schlapbach R."/>
            <person name="Sreeman S.M."/>
            <person name="Shimizu K.K."/>
        </authorList>
    </citation>
    <scope>NUCLEOTIDE SEQUENCE</scope>
</reference>
<dbReference type="InterPro" id="IPR051730">
    <property type="entry name" value="NASP-like"/>
</dbReference>
<dbReference type="Gene3D" id="1.25.40.10">
    <property type="entry name" value="Tetratricopeptide repeat domain"/>
    <property type="match status" value="1"/>
</dbReference>
<sequence>MASSSENAGAPTEEPEVTPPPPNPSEEAPGEEAEEPQTLERAQELFDQGSMAIEDDDFVEAVDCLSRALEIRSAEILLRAKLILASAVWTAHYGELAPECASTYYKYGVALLYKYKEESDPLGSVPKSAPKEESVKSTTGKNYGESSKASGSNVEDAASSEKVDAEKGQNSNGKDQEDGNDEDVNGDDEKAGDEDDSDLDLSWKMLDIARVIVEKSPDNILLKVKIFSALGEVSLEREEIDTSLSDYFKALAILEQLGEPDHRLIVEVNFRICLVYELVCKNEDALPYCAKAVSSCKSRIQRLKNSKDVLLAGKDDNASVAEGQSEKSLADEIESLTGILSDLEQKLEDLKQASLPSSAFDDFFNKVAMRAANAQKDANAMPRAASFASSQMATSSNGFDSSTMSTAATTGSTGSTVTDLGVVGRGVKRASIKPISAEPSSKKPALDSPSPQVDSGNNSEAHATKNGDDSVSK</sequence>
<keyword evidence="5" id="KW-0539">Nucleus</keyword>
<feature type="compositionally biased region" description="Basic and acidic residues" evidence="7">
    <location>
        <begin position="462"/>
        <end position="473"/>
    </location>
</feature>
<evidence type="ECO:0000256" key="5">
    <source>
        <dbReference type="ARBA" id="ARBA00023242"/>
    </source>
</evidence>
<comment type="caution">
    <text evidence="9">The sequence shown here is derived from an EMBL/GenBank/DDBJ whole genome shotgun (WGS) entry which is preliminary data.</text>
</comment>
<dbReference type="GO" id="GO:0034080">
    <property type="term" value="P:CENP-A containing chromatin assembly"/>
    <property type="evidence" value="ECO:0007669"/>
    <property type="project" value="TreeGrafter"/>
</dbReference>
<dbReference type="EMBL" id="BQKI01000077">
    <property type="protein sequence ID" value="GJN24369.1"/>
    <property type="molecule type" value="Genomic_DNA"/>
</dbReference>
<dbReference type="GO" id="GO:0005654">
    <property type="term" value="C:nucleoplasm"/>
    <property type="evidence" value="ECO:0007669"/>
    <property type="project" value="TreeGrafter"/>
</dbReference>
<evidence type="ECO:0000256" key="2">
    <source>
        <dbReference type="ARBA" id="ARBA00008402"/>
    </source>
</evidence>
<dbReference type="PANTHER" id="PTHR15081:SF1">
    <property type="entry name" value="NUCLEAR AUTOANTIGENIC SPERM PROTEIN"/>
    <property type="match status" value="1"/>
</dbReference>
<keyword evidence="10" id="KW-1185">Reference proteome</keyword>
<feature type="compositionally biased region" description="Acidic residues" evidence="7">
    <location>
        <begin position="178"/>
        <end position="196"/>
    </location>
</feature>
<dbReference type="PANTHER" id="PTHR15081">
    <property type="entry name" value="NUCLEAR AUTOANTIGENIC SPERM PROTEIN NASP -RELATED"/>
    <property type="match status" value="1"/>
</dbReference>
<evidence type="ECO:0000259" key="8">
    <source>
        <dbReference type="Pfam" id="PF10516"/>
    </source>
</evidence>
<feature type="region of interest" description="Disordered" evidence="7">
    <location>
        <begin position="393"/>
        <end position="473"/>
    </location>
</feature>
<dbReference type="InterPro" id="IPR019734">
    <property type="entry name" value="TPR_rpt"/>
</dbReference>
<dbReference type="Proteomes" id="UP001054889">
    <property type="component" value="Unassembled WGS sequence"/>
</dbReference>
<keyword evidence="6" id="KW-0175">Coiled coil</keyword>
<feature type="compositionally biased region" description="Polar residues" evidence="7">
    <location>
        <begin position="449"/>
        <end position="461"/>
    </location>
</feature>
<evidence type="ECO:0000313" key="9">
    <source>
        <dbReference type="EMBL" id="GJN24369.1"/>
    </source>
</evidence>
<keyword evidence="3" id="KW-0677">Repeat</keyword>
<dbReference type="SMART" id="SM00028">
    <property type="entry name" value="TPR"/>
    <property type="match status" value="3"/>
</dbReference>
<proteinExistence type="inferred from homology"/>
<keyword evidence="4" id="KW-0802">TPR repeat</keyword>
<evidence type="ECO:0000313" key="10">
    <source>
        <dbReference type="Proteomes" id="UP001054889"/>
    </source>
</evidence>
<dbReference type="AlphaFoldDB" id="A0AAV5EM71"/>
<protein>
    <recommendedName>
        <fullName evidence="8">Tetratricopeptide SHNi-TPR domain-containing protein</fullName>
    </recommendedName>
</protein>
<reference evidence="9" key="2">
    <citation type="submission" date="2021-12" db="EMBL/GenBank/DDBJ databases">
        <title>Resequencing data analysis of finger millet.</title>
        <authorList>
            <person name="Hatakeyama M."/>
            <person name="Aluri S."/>
            <person name="Balachadran M.T."/>
            <person name="Sivarajan S.R."/>
            <person name="Poveda L."/>
            <person name="Shimizu-Inatsugi R."/>
            <person name="Schlapbach R."/>
            <person name="Sreeman S.M."/>
            <person name="Shimizu K.K."/>
        </authorList>
    </citation>
    <scope>NUCLEOTIDE SEQUENCE</scope>
</reference>
<feature type="region of interest" description="Disordered" evidence="7">
    <location>
        <begin position="1"/>
        <end position="37"/>
    </location>
</feature>
<feature type="coiled-coil region" evidence="6">
    <location>
        <begin position="326"/>
        <end position="353"/>
    </location>
</feature>
<dbReference type="GO" id="GO:0006335">
    <property type="term" value="P:DNA replication-dependent chromatin assembly"/>
    <property type="evidence" value="ECO:0007669"/>
    <property type="project" value="TreeGrafter"/>
</dbReference>
<comment type="subcellular location">
    <subcellularLocation>
        <location evidence="1">Nucleus</location>
    </subcellularLocation>
</comment>
<dbReference type="GO" id="GO:0042393">
    <property type="term" value="F:histone binding"/>
    <property type="evidence" value="ECO:0007669"/>
    <property type="project" value="TreeGrafter"/>
</dbReference>
<evidence type="ECO:0000256" key="6">
    <source>
        <dbReference type="SAM" id="Coils"/>
    </source>
</evidence>
<comment type="similarity">
    <text evidence="2">Belongs to the NASP family.</text>
</comment>
<evidence type="ECO:0000256" key="1">
    <source>
        <dbReference type="ARBA" id="ARBA00004123"/>
    </source>
</evidence>
<feature type="compositionally biased region" description="Acidic residues" evidence="7">
    <location>
        <begin position="28"/>
        <end position="37"/>
    </location>
</feature>
<feature type="domain" description="Tetratricopeptide SHNi-TPR" evidence="8">
    <location>
        <begin position="226"/>
        <end position="261"/>
    </location>
</feature>
<gene>
    <name evidence="9" type="primary">gb12107</name>
    <name evidence="9" type="ORF">PR202_gb12107</name>
</gene>
<dbReference type="InterPro" id="IPR011990">
    <property type="entry name" value="TPR-like_helical_dom_sf"/>
</dbReference>
<dbReference type="SUPFAM" id="SSF48452">
    <property type="entry name" value="TPR-like"/>
    <property type="match status" value="1"/>
</dbReference>
<evidence type="ECO:0000256" key="3">
    <source>
        <dbReference type="ARBA" id="ARBA00022737"/>
    </source>
</evidence>
<name>A0AAV5EM71_ELECO</name>
<evidence type="ECO:0000256" key="4">
    <source>
        <dbReference type="ARBA" id="ARBA00022803"/>
    </source>
</evidence>
<evidence type="ECO:0000256" key="7">
    <source>
        <dbReference type="SAM" id="MobiDB-lite"/>
    </source>
</evidence>
<accession>A0AAV5EM71</accession>
<feature type="compositionally biased region" description="Low complexity" evidence="7">
    <location>
        <begin position="401"/>
        <end position="418"/>
    </location>
</feature>